<feature type="compositionally biased region" description="Basic and acidic residues" evidence="1">
    <location>
        <begin position="30"/>
        <end position="49"/>
    </location>
</feature>
<dbReference type="EMBL" id="ML769421">
    <property type="protein sequence ID" value="KAE9403840.1"/>
    <property type="molecule type" value="Genomic_DNA"/>
</dbReference>
<feature type="compositionally biased region" description="Gly residues" evidence="1">
    <location>
        <begin position="58"/>
        <end position="71"/>
    </location>
</feature>
<reference evidence="2" key="1">
    <citation type="journal article" date="2019" name="Environ. Microbiol.">
        <title>Fungal ecological strategies reflected in gene transcription - a case study of two litter decomposers.</title>
        <authorList>
            <person name="Barbi F."/>
            <person name="Kohler A."/>
            <person name="Barry K."/>
            <person name="Baskaran P."/>
            <person name="Daum C."/>
            <person name="Fauchery L."/>
            <person name="Ihrmark K."/>
            <person name="Kuo A."/>
            <person name="LaButti K."/>
            <person name="Lipzen A."/>
            <person name="Morin E."/>
            <person name="Grigoriev I.V."/>
            <person name="Henrissat B."/>
            <person name="Lindahl B."/>
            <person name="Martin F."/>
        </authorList>
    </citation>
    <scope>NUCLEOTIDE SEQUENCE</scope>
    <source>
        <strain evidence="2">JB14</strain>
    </source>
</reference>
<evidence type="ECO:0000313" key="3">
    <source>
        <dbReference type="Proteomes" id="UP000799118"/>
    </source>
</evidence>
<dbReference type="Proteomes" id="UP000799118">
    <property type="component" value="Unassembled WGS sequence"/>
</dbReference>
<evidence type="ECO:0000313" key="2">
    <source>
        <dbReference type="EMBL" id="KAE9403840.1"/>
    </source>
</evidence>
<proteinExistence type="predicted"/>
<feature type="region of interest" description="Disordered" evidence="1">
    <location>
        <begin position="30"/>
        <end position="155"/>
    </location>
</feature>
<evidence type="ECO:0000256" key="1">
    <source>
        <dbReference type="SAM" id="MobiDB-lite"/>
    </source>
</evidence>
<feature type="compositionally biased region" description="Low complexity" evidence="1">
    <location>
        <begin position="105"/>
        <end position="120"/>
    </location>
</feature>
<sequence length="155" mass="15639">MSYYIVETRTKIPILSFLVSYLSLIPHFPEPHQGGHEDGHYRREEDGAGKHGSQPGQDNGGHGGSNGGGQPGQALPGQGNGQGGHGGQPGQGNGGHGGQPGQGNGVSLVNVKVVTVVNPGQGNGGHGDQPGQGNGESPEKEAKATPTLILSFTLV</sequence>
<feature type="compositionally biased region" description="Gly residues" evidence="1">
    <location>
        <begin position="121"/>
        <end position="134"/>
    </location>
</feature>
<name>A0A6A4I1I5_9AGAR</name>
<accession>A0A6A4I1I5</accession>
<dbReference type="AlphaFoldDB" id="A0A6A4I1I5"/>
<protein>
    <submittedName>
        <fullName evidence="2">Uncharacterized protein</fullName>
    </submittedName>
</protein>
<gene>
    <name evidence="2" type="ORF">BT96DRAFT_917222</name>
</gene>
<keyword evidence="3" id="KW-1185">Reference proteome</keyword>
<feature type="compositionally biased region" description="Gly residues" evidence="1">
    <location>
        <begin position="78"/>
        <end position="104"/>
    </location>
</feature>
<organism evidence="2 3">
    <name type="scientific">Gymnopus androsaceus JB14</name>
    <dbReference type="NCBI Taxonomy" id="1447944"/>
    <lineage>
        <taxon>Eukaryota</taxon>
        <taxon>Fungi</taxon>
        <taxon>Dikarya</taxon>
        <taxon>Basidiomycota</taxon>
        <taxon>Agaricomycotina</taxon>
        <taxon>Agaricomycetes</taxon>
        <taxon>Agaricomycetidae</taxon>
        <taxon>Agaricales</taxon>
        <taxon>Marasmiineae</taxon>
        <taxon>Omphalotaceae</taxon>
        <taxon>Gymnopus</taxon>
    </lineage>
</organism>